<dbReference type="PANTHER" id="PTHR11106:SF27">
    <property type="entry name" value="MACRO DOMAIN-CONTAINING PROTEIN"/>
    <property type="match status" value="1"/>
</dbReference>
<dbReference type="RefSeq" id="WP_074892144.1">
    <property type="nucleotide sequence ID" value="NZ_FOXO01000058.1"/>
</dbReference>
<dbReference type="AlphaFoldDB" id="A0A1I5YV28"/>
<dbReference type="InterPro" id="IPR043472">
    <property type="entry name" value="Macro_dom-like"/>
</dbReference>
<dbReference type="PROSITE" id="PS51154">
    <property type="entry name" value="MACRO"/>
    <property type="match status" value="1"/>
</dbReference>
<name>A0A1I5YV28_9FIRM</name>
<reference evidence="3" key="1">
    <citation type="submission" date="2016-10" db="EMBL/GenBank/DDBJ databases">
        <authorList>
            <person name="Varghese N."/>
            <person name="Submissions S."/>
        </authorList>
    </citation>
    <scope>NUCLEOTIDE SEQUENCE [LARGE SCALE GENOMIC DNA]</scope>
    <source>
        <strain evidence="3">P18</strain>
    </source>
</reference>
<dbReference type="EMBL" id="FOXO01000058">
    <property type="protein sequence ID" value="SFQ47905.1"/>
    <property type="molecule type" value="Genomic_DNA"/>
</dbReference>
<sequence length="143" mass="15381">MPFQIIRNDITKVKADAIVNTANPDVAIGAGVDSAIYKAAGEEKLLAARGKIGRLDPGEVGITPAFNLGVKYIIHASGPWWDGGDHGEAELLKACYDKSLELAYKHKCKSIAFPLASIMGIPRKCWMQLLIMTRTLQSNVSGG</sequence>
<keyword evidence="3" id="KW-1185">Reference proteome</keyword>
<dbReference type="Gene3D" id="3.40.220.10">
    <property type="entry name" value="Leucine Aminopeptidase, subunit E, domain 1"/>
    <property type="match status" value="1"/>
</dbReference>
<dbReference type="SUPFAM" id="SSF52949">
    <property type="entry name" value="Macro domain-like"/>
    <property type="match status" value="1"/>
</dbReference>
<dbReference type="Proteomes" id="UP000182624">
    <property type="component" value="Unassembled WGS sequence"/>
</dbReference>
<protein>
    <submittedName>
        <fullName evidence="2">Macro domain-containing protein</fullName>
    </submittedName>
</protein>
<proteinExistence type="predicted"/>
<dbReference type="InterPro" id="IPR002589">
    <property type="entry name" value="Macro_dom"/>
</dbReference>
<accession>A0A1I5YV28</accession>
<dbReference type="PANTHER" id="PTHR11106">
    <property type="entry name" value="GANGLIOSIDE INDUCED DIFFERENTIATION ASSOCIATED PROTEIN 2-RELATED"/>
    <property type="match status" value="1"/>
</dbReference>
<feature type="domain" description="Macro" evidence="1">
    <location>
        <begin position="1"/>
        <end position="143"/>
    </location>
</feature>
<dbReference type="OrthoDB" id="6194521at2"/>
<evidence type="ECO:0000313" key="3">
    <source>
        <dbReference type="Proteomes" id="UP000182624"/>
    </source>
</evidence>
<gene>
    <name evidence="2" type="ORF">SAMN04487928_1584</name>
</gene>
<organism evidence="2 3">
    <name type="scientific">Butyrivibrio proteoclasticus</name>
    <dbReference type="NCBI Taxonomy" id="43305"/>
    <lineage>
        <taxon>Bacteria</taxon>
        <taxon>Bacillati</taxon>
        <taxon>Bacillota</taxon>
        <taxon>Clostridia</taxon>
        <taxon>Lachnospirales</taxon>
        <taxon>Lachnospiraceae</taxon>
        <taxon>Butyrivibrio</taxon>
    </lineage>
</organism>
<dbReference type="SMART" id="SM00506">
    <property type="entry name" value="A1pp"/>
    <property type="match status" value="1"/>
</dbReference>
<evidence type="ECO:0000259" key="1">
    <source>
        <dbReference type="PROSITE" id="PS51154"/>
    </source>
</evidence>
<dbReference type="Pfam" id="PF01661">
    <property type="entry name" value="Macro"/>
    <property type="match status" value="1"/>
</dbReference>
<evidence type="ECO:0000313" key="2">
    <source>
        <dbReference type="EMBL" id="SFQ47905.1"/>
    </source>
</evidence>